<dbReference type="Proteomes" id="UP000253728">
    <property type="component" value="Unassembled WGS sequence"/>
</dbReference>
<proteinExistence type="predicted"/>
<gene>
    <name evidence="2" type="ORF">NCTC5908_01199</name>
</gene>
<organism evidence="2 3">
    <name type="scientific">Aggregatibacter aphrophilus</name>
    <name type="common">Haemophilus aphrophilus</name>
    <dbReference type="NCBI Taxonomy" id="732"/>
    <lineage>
        <taxon>Bacteria</taxon>
        <taxon>Pseudomonadati</taxon>
        <taxon>Pseudomonadota</taxon>
        <taxon>Gammaproteobacteria</taxon>
        <taxon>Pasteurellales</taxon>
        <taxon>Pasteurellaceae</taxon>
        <taxon>Aggregatibacter</taxon>
    </lineage>
</organism>
<sequence length="84" mass="9165">MSVLSYAQKIGQALMVPVAVLPAAAVLMGIGYWLDPDGWGRIANLPRCSSNPVPPSSTTWDYYSPWAWPSVYPKTNMAPPLFPV</sequence>
<dbReference type="AlphaFoldDB" id="A0A336N8W6"/>
<evidence type="ECO:0000256" key="1">
    <source>
        <dbReference type="SAM" id="Phobius"/>
    </source>
</evidence>
<evidence type="ECO:0000313" key="3">
    <source>
        <dbReference type="Proteomes" id="UP000253728"/>
    </source>
</evidence>
<protein>
    <submittedName>
        <fullName evidence="2">PTS system, N-acetylglucosamine-specific IIBC component</fullName>
    </submittedName>
</protein>
<name>A0A336N8W6_AGGAP</name>
<accession>A0A336N8W6</accession>
<keyword evidence="1" id="KW-0472">Membrane</keyword>
<feature type="transmembrane region" description="Helical" evidence="1">
    <location>
        <begin position="12"/>
        <end position="34"/>
    </location>
</feature>
<keyword evidence="1" id="KW-0812">Transmembrane</keyword>
<dbReference type="EMBL" id="UFSP01000001">
    <property type="protein sequence ID" value="SSY95122.1"/>
    <property type="molecule type" value="Genomic_DNA"/>
</dbReference>
<evidence type="ECO:0000313" key="2">
    <source>
        <dbReference type="EMBL" id="SSY95122.1"/>
    </source>
</evidence>
<reference evidence="2 3" key="1">
    <citation type="submission" date="2018-06" db="EMBL/GenBank/DDBJ databases">
        <authorList>
            <consortium name="Pathogen Informatics"/>
            <person name="Doyle S."/>
        </authorList>
    </citation>
    <scope>NUCLEOTIDE SEQUENCE [LARGE SCALE GENOMIC DNA]</scope>
    <source>
        <strain evidence="2 3">NCTC5908</strain>
    </source>
</reference>
<keyword evidence="1" id="KW-1133">Transmembrane helix</keyword>